<dbReference type="InterPro" id="IPR006059">
    <property type="entry name" value="SBP"/>
</dbReference>
<dbReference type="Pfam" id="PF01547">
    <property type="entry name" value="SBP_bac_1"/>
    <property type="match status" value="1"/>
</dbReference>
<evidence type="ECO:0000313" key="6">
    <source>
        <dbReference type="Proteomes" id="UP000245865"/>
    </source>
</evidence>
<evidence type="ECO:0000256" key="2">
    <source>
        <dbReference type="ARBA" id="ARBA00008520"/>
    </source>
</evidence>
<reference evidence="5 6" key="1">
    <citation type="submission" date="2018-05" db="EMBL/GenBank/DDBJ databases">
        <title>Comparative genomic sequence analysis between strain HN4 and CCM 8460T (Falsochrobactrum ovis) will provide more evidence to prove that HN4 is a new species of Falsochrobactrum.</title>
        <authorList>
            <person name="Lyu W."/>
            <person name="Sun L."/>
            <person name="Yao L."/>
        </authorList>
    </citation>
    <scope>NUCLEOTIDE SEQUENCE [LARGE SCALE GENOMIC DNA]</scope>
    <source>
        <strain evidence="5 6">HN4</strain>
    </source>
</reference>
<feature type="chain" id="PRO_5016363473" description="ABC transporter substrate-binding protein" evidence="4">
    <location>
        <begin position="26"/>
        <end position="415"/>
    </location>
</feature>
<dbReference type="Gene3D" id="3.40.190.10">
    <property type="entry name" value="Periplasmic binding protein-like II"/>
    <property type="match status" value="1"/>
</dbReference>
<dbReference type="AlphaFoldDB" id="A0A316JAM2"/>
<dbReference type="Proteomes" id="UP000245865">
    <property type="component" value="Unassembled WGS sequence"/>
</dbReference>
<keyword evidence="6" id="KW-1185">Reference proteome</keyword>
<evidence type="ECO:0000256" key="1">
    <source>
        <dbReference type="ARBA" id="ARBA00004418"/>
    </source>
</evidence>
<evidence type="ECO:0000313" key="5">
    <source>
        <dbReference type="EMBL" id="PWL18301.1"/>
    </source>
</evidence>
<comment type="similarity">
    <text evidence="2">Belongs to the bacterial solute-binding protein 1 family.</text>
</comment>
<sequence>MLKTHISALALATVVTLTALSPSQAIELEMPTYQLEEGFGDWWKAAAEAFTKENPGHSVKLISVPFGDHHDQMTTRLAAGTPPDIAHISARFVFGFADNGLLEPLDERLKNIGWKEEDFISAQASMRREGKVYAQALLGYAWGLFYNKEMLDVANIAVPTTPDEFVAAAKALTLDSDGDGRVDQYGFAFVTDQSSQSYFNLTYLLAGLGHNWVEDGKLISKDDLRKAVAMTDELLKAGTTPTGIGNNDMRQLFWQGRAAMYIDGSWAPAYKKDATPQVAESYRVAALPFPDEAGGPSNVLAVPAALDDERKELAFKFLELVSRPEWQQKYGEISGNPPARLGMLTDKARADWPEIPVFEASAKRATKSYLPTGLEGEYNKFSAIVAEGISALASGALDADGATDQIHDELTNEFF</sequence>
<evidence type="ECO:0000256" key="4">
    <source>
        <dbReference type="SAM" id="SignalP"/>
    </source>
</evidence>
<feature type="signal peptide" evidence="4">
    <location>
        <begin position="1"/>
        <end position="25"/>
    </location>
</feature>
<dbReference type="GO" id="GO:0042597">
    <property type="term" value="C:periplasmic space"/>
    <property type="evidence" value="ECO:0007669"/>
    <property type="project" value="UniProtKB-SubCell"/>
</dbReference>
<dbReference type="PANTHER" id="PTHR43649">
    <property type="entry name" value="ARABINOSE-BINDING PROTEIN-RELATED"/>
    <property type="match status" value="1"/>
</dbReference>
<keyword evidence="3" id="KW-0574">Periplasm</keyword>
<name>A0A316JAM2_9HYPH</name>
<proteinExistence type="inferred from homology"/>
<dbReference type="EMBL" id="QGDB01000002">
    <property type="protein sequence ID" value="PWL18301.1"/>
    <property type="molecule type" value="Genomic_DNA"/>
</dbReference>
<dbReference type="InterPro" id="IPR050490">
    <property type="entry name" value="Bact_solute-bd_prot1"/>
</dbReference>
<comment type="caution">
    <text evidence="5">The sequence shown here is derived from an EMBL/GenBank/DDBJ whole genome shotgun (WGS) entry which is preliminary data.</text>
</comment>
<evidence type="ECO:0000256" key="3">
    <source>
        <dbReference type="ARBA" id="ARBA00022764"/>
    </source>
</evidence>
<organism evidence="5 6">
    <name type="scientific">Falsochrobactrum shanghaiense</name>
    <dbReference type="NCBI Taxonomy" id="2201899"/>
    <lineage>
        <taxon>Bacteria</taxon>
        <taxon>Pseudomonadati</taxon>
        <taxon>Pseudomonadota</taxon>
        <taxon>Alphaproteobacteria</taxon>
        <taxon>Hyphomicrobiales</taxon>
        <taxon>Brucellaceae</taxon>
        <taxon>Falsochrobactrum</taxon>
    </lineage>
</organism>
<dbReference type="PANTHER" id="PTHR43649:SF12">
    <property type="entry name" value="DIACETYLCHITOBIOSE BINDING PROTEIN DASA"/>
    <property type="match status" value="1"/>
</dbReference>
<keyword evidence="4" id="KW-0732">Signal</keyword>
<comment type="subcellular location">
    <subcellularLocation>
        <location evidence="1">Periplasm</location>
    </subcellularLocation>
</comment>
<gene>
    <name evidence="5" type="ORF">DKP76_04145</name>
</gene>
<dbReference type="SUPFAM" id="SSF53850">
    <property type="entry name" value="Periplasmic binding protein-like II"/>
    <property type="match status" value="1"/>
</dbReference>
<dbReference type="CDD" id="cd13585">
    <property type="entry name" value="PBP2_TMBP_like"/>
    <property type="match status" value="1"/>
</dbReference>
<protein>
    <recommendedName>
        <fullName evidence="7">ABC transporter substrate-binding protein</fullName>
    </recommendedName>
</protein>
<accession>A0A316JAM2</accession>
<evidence type="ECO:0008006" key="7">
    <source>
        <dbReference type="Google" id="ProtNLM"/>
    </source>
</evidence>